<feature type="domain" description="GS catalytic" evidence="5">
    <location>
        <begin position="157"/>
        <end position="588"/>
    </location>
</feature>
<dbReference type="RefSeq" id="WP_210060137.1">
    <property type="nucleotide sequence ID" value="NZ_JAGGLJ010000003.1"/>
</dbReference>
<comment type="similarity">
    <text evidence="1 2">Belongs to the glutamine synthetase family.</text>
</comment>
<keyword evidence="7" id="KW-1185">Reference proteome</keyword>
<dbReference type="InterPro" id="IPR008146">
    <property type="entry name" value="Gln_synth_cat_dom"/>
</dbReference>
<evidence type="ECO:0000256" key="1">
    <source>
        <dbReference type="PROSITE-ProRule" id="PRU01330"/>
    </source>
</evidence>
<evidence type="ECO:0000259" key="4">
    <source>
        <dbReference type="PROSITE" id="PS51986"/>
    </source>
</evidence>
<accession>A0ABS4KDW2</accession>
<dbReference type="PANTHER" id="PTHR42974">
    <property type="entry name" value="GLUTAMINE SYNTHETASE"/>
    <property type="match status" value="1"/>
</dbReference>
<dbReference type="InterPro" id="IPR008147">
    <property type="entry name" value="Gln_synt_N"/>
</dbReference>
<evidence type="ECO:0000256" key="3">
    <source>
        <dbReference type="SAM" id="Coils"/>
    </source>
</evidence>
<dbReference type="Gene3D" id="1.20.120.1560">
    <property type="match status" value="1"/>
</dbReference>
<keyword evidence="3" id="KW-0175">Coiled coil</keyword>
<dbReference type="InterPro" id="IPR040577">
    <property type="entry name" value="Gln-synt_C"/>
</dbReference>
<dbReference type="InterPro" id="IPR022147">
    <property type="entry name" value="GSIII_N"/>
</dbReference>
<dbReference type="SMART" id="SM01230">
    <property type="entry name" value="Gln-synt_C"/>
    <property type="match status" value="1"/>
</dbReference>
<dbReference type="SUPFAM" id="SSF55931">
    <property type="entry name" value="Glutamine synthetase/guanido kinase"/>
    <property type="match status" value="1"/>
</dbReference>
<comment type="caution">
    <text evidence="6">The sequence shown here is derived from an EMBL/GenBank/DDBJ whole genome shotgun (WGS) entry which is preliminary data.</text>
</comment>
<dbReference type="PROSITE" id="PS51987">
    <property type="entry name" value="GS_CATALYTIC"/>
    <property type="match status" value="1"/>
</dbReference>
<dbReference type="Gene3D" id="3.30.590.10">
    <property type="entry name" value="Glutamine synthetase/guanido kinase, catalytic domain"/>
    <property type="match status" value="1"/>
</dbReference>
<gene>
    <name evidence="6" type="ORF">J2Z71_000352</name>
</gene>
<keyword evidence="6" id="KW-0436">Ligase</keyword>
<evidence type="ECO:0000313" key="6">
    <source>
        <dbReference type="EMBL" id="MBP2024829.1"/>
    </source>
</evidence>
<name>A0ABS4KDW2_9FIRM</name>
<dbReference type="EC" id="6.3.1.2" evidence="6"/>
<dbReference type="InterPro" id="IPR052725">
    <property type="entry name" value="GS_Type-3"/>
</dbReference>
<dbReference type="Pfam" id="PF12437">
    <property type="entry name" value="GSIII_N"/>
    <property type="match status" value="1"/>
</dbReference>
<evidence type="ECO:0000259" key="5">
    <source>
        <dbReference type="PROSITE" id="PS51987"/>
    </source>
</evidence>
<reference evidence="6 7" key="1">
    <citation type="submission" date="2021-03" db="EMBL/GenBank/DDBJ databases">
        <title>Genomic Encyclopedia of Type Strains, Phase IV (KMG-IV): sequencing the most valuable type-strain genomes for metagenomic binning, comparative biology and taxonomic classification.</title>
        <authorList>
            <person name="Goeker M."/>
        </authorList>
    </citation>
    <scope>NUCLEOTIDE SEQUENCE [LARGE SCALE GENOMIC DNA]</scope>
    <source>
        <strain evidence="6 7">DSM 27563</strain>
    </source>
</reference>
<sequence>MKKNVLEEFGSMTFNKAKMKEKLPYPVYLKWKEALRTNRDLDRESADTIAHAMKEWAIEKGATHYSHWFQPLNGLTAKKQEAFLDRSKENEPMNRFSGKELIKSESDASSFPSGGIRSTFEARGYTYWDLSANSFILDNVLYIPTIFLSFTGEKIDKRAPLLNSINALSKEGSRIVNLFEKSVHTYRVRPKIGLEQEFFLVDKSLYEKRSDLLNCGRTLVGARPPKGQELDDHYLGVIPRRVMNFYEDVNKELWALGIYAKTEHNEVAPCQFEIAVLFENANISIDDNQLVMSILKSTALKHNLVCLLHEKPFNGVNGSGKHNNYSISTNYGLNCFEPGKNPSENFIFLLFTAAIIEITDKYQTLLRLSSSSVSNDYRLGGHEAPPAIVSLFLGRDLEDVFKSIAYEDFSLRDYEDNVKINSLGYVKKDKSDRNRTSTVAFTGNKFEFRMLGSSKSASDINIVINTAMSKALKDMADRLENIDEEKLEEEALEIVKEKYLNHKRVIYDGDNYSNNWIEEAKKRGLKNYPRFLDALLGAKNENAQELFIEEEIFTEKEINAVYDVFMEEIIKHHRLEIRILNAMITKDIIPSAMREIKEISSVLSFVENNELSKILNILNININKLLKLKNDLKNIYEDSLKLTDIKDQAVLLQNQAVSIMEEIRNISNEIEENVSRENYNIPTYEDIFNSLI</sequence>
<dbReference type="PANTHER" id="PTHR42974:SF1">
    <property type="entry name" value="TYPE-3 GLUTAMINE SYNTHETASE"/>
    <property type="match status" value="1"/>
</dbReference>
<dbReference type="GO" id="GO:0004356">
    <property type="term" value="F:glutamine synthetase activity"/>
    <property type="evidence" value="ECO:0007669"/>
    <property type="project" value="UniProtKB-EC"/>
</dbReference>
<dbReference type="Pfam" id="PF00120">
    <property type="entry name" value="Gln-synt_C"/>
    <property type="match status" value="1"/>
</dbReference>
<feature type="domain" description="GS beta-grasp" evidence="4">
    <location>
        <begin position="63"/>
        <end position="152"/>
    </location>
</feature>
<feature type="coiled-coil region" evidence="3">
    <location>
        <begin position="465"/>
        <end position="492"/>
    </location>
</feature>
<dbReference type="PROSITE" id="PS00181">
    <property type="entry name" value="GLNA_ATP"/>
    <property type="match status" value="1"/>
</dbReference>
<dbReference type="Pfam" id="PF18318">
    <property type="entry name" value="Gln-synt_C-ter"/>
    <property type="match status" value="1"/>
</dbReference>
<organism evidence="6 7">
    <name type="scientific">Peptoniphilus stercorisuis</name>
    <dbReference type="NCBI Taxonomy" id="1436965"/>
    <lineage>
        <taxon>Bacteria</taxon>
        <taxon>Bacillati</taxon>
        <taxon>Bacillota</taxon>
        <taxon>Tissierellia</taxon>
        <taxon>Tissierellales</taxon>
        <taxon>Peptoniphilaceae</taxon>
        <taxon>Peptoniphilus</taxon>
    </lineage>
</organism>
<evidence type="ECO:0000256" key="2">
    <source>
        <dbReference type="RuleBase" id="RU000384"/>
    </source>
</evidence>
<dbReference type="PROSITE" id="PS51986">
    <property type="entry name" value="GS_BETA_GRASP"/>
    <property type="match status" value="1"/>
</dbReference>
<evidence type="ECO:0000313" key="7">
    <source>
        <dbReference type="Proteomes" id="UP001519306"/>
    </source>
</evidence>
<dbReference type="Proteomes" id="UP001519306">
    <property type="component" value="Unassembled WGS sequence"/>
</dbReference>
<proteinExistence type="inferred from homology"/>
<protein>
    <submittedName>
        <fullName evidence="6">Glutamine synthetase</fullName>
        <ecNumber evidence="6">6.3.1.2</ecNumber>
    </submittedName>
</protein>
<dbReference type="EMBL" id="JAGGLJ010000003">
    <property type="protein sequence ID" value="MBP2024829.1"/>
    <property type="molecule type" value="Genomic_DNA"/>
</dbReference>
<dbReference type="InterPro" id="IPR027303">
    <property type="entry name" value="Gln_synth_gly_rich_site"/>
</dbReference>
<dbReference type="InterPro" id="IPR014746">
    <property type="entry name" value="Gln_synth/guanido_kin_cat_dom"/>
</dbReference>